<name>A0AAD6ZH24_9AGAR</name>
<gene>
    <name evidence="2" type="ORF">DFH08DRAFT_1030491</name>
</gene>
<evidence type="ECO:0000256" key="1">
    <source>
        <dbReference type="SAM" id="MobiDB-lite"/>
    </source>
</evidence>
<proteinExistence type="predicted"/>
<dbReference type="EMBL" id="JARIHO010000049">
    <property type="protein sequence ID" value="KAJ7321872.1"/>
    <property type="molecule type" value="Genomic_DNA"/>
</dbReference>
<keyword evidence="3" id="KW-1185">Reference proteome</keyword>
<reference evidence="2" key="1">
    <citation type="submission" date="2023-03" db="EMBL/GenBank/DDBJ databases">
        <title>Massive genome expansion in bonnet fungi (Mycena s.s.) driven by repeated elements and novel gene families across ecological guilds.</title>
        <authorList>
            <consortium name="Lawrence Berkeley National Laboratory"/>
            <person name="Harder C.B."/>
            <person name="Miyauchi S."/>
            <person name="Viragh M."/>
            <person name="Kuo A."/>
            <person name="Thoen E."/>
            <person name="Andreopoulos B."/>
            <person name="Lu D."/>
            <person name="Skrede I."/>
            <person name="Drula E."/>
            <person name="Henrissat B."/>
            <person name="Morin E."/>
            <person name="Kohler A."/>
            <person name="Barry K."/>
            <person name="LaButti K."/>
            <person name="Morin E."/>
            <person name="Salamov A."/>
            <person name="Lipzen A."/>
            <person name="Mereny Z."/>
            <person name="Hegedus B."/>
            <person name="Baldrian P."/>
            <person name="Stursova M."/>
            <person name="Weitz H."/>
            <person name="Taylor A."/>
            <person name="Grigoriev I.V."/>
            <person name="Nagy L.G."/>
            <person name="Martin F."/>
            <person name="Kauserud H."/>
        </authorList>
    </citation>
    <scope>NUCLEOTIDE SEQUENCE</scope>
    <source>
        <strain evidence="2">CBHHK002</strain>
    </source>
</reference>
<evidence type="ECO:0000313" key="3">
    <source>
        <dbReference type="Proteomes" id="UP001218218"/>
    </source>
</evidence>
<dbReference type="Proteomes" id="UP001218218">
    <property type="component" value="Unassembled WGS sequence"/>
</dbReference>
<protein>
    <submittedName>
        <fullName evidence="2">Uncharacterized protein</fullName>
    </submittedName>
</protein>
<feature type="compositionally biased region" description="Basic and acidic residues" evidence="1">
    <location>
        <begin position="391"/>
        <end position="404"/>
    </location>
</feature>
<sequence length="404" mass="43747">MREVEREKVVGEGLGSLHSIPSCSSVAVASTRISGSTPPPSFSRNCAKPDSTGSAHPDLLNTRVGLRQSDVDGAGTRRKEGAFHLHPARSSRAVFAAESHYTIPNLAIRDPPSTSSGTAEEVVGDLARMCSPQPAPSVHDGQRWGALRDGEQQGGSGQMESREVSEGDASCDIPGSSPRTVERALAGIQLAPALHPPEIKIAQPDRLPRGWGQGREAEREAGAVLPCFACDVRRWGWVYPEGEREARPLPFCSPFLSCARAWRSRDNWTCGRTAPHRLHTRLLLLLLLKRDHVERGVWGNGKKLFTEDGGDEGVLHRTTNSSGGVELGRRLDSEGASHGRAGEQIPADVDGERELLDLLAARSPAGGFRTLERRRTPMRGPPTEKEEGDTDAWRLQRGESSRGV</sequence>
<accession>A0AAD6ZH24</accession>
<organism evidence="2 3">
    <name type="scientific">Mycena albidolilacea</name>
    <dbReference type="NCBI Taxonomy" id="1033008"/>
    <lineage>
        <taxon>Eukaryota</taxon>
        <taxon>Fungi</taxon>
        <taxon>Dikarya</taxon>
        <taxon>Basidiomycota</taxon>
        <taxon>Agaricomycotina</taxon>
        <taxon>Agaricomycetes</taxon>
        <taxon>Agaricomycetidae</taxon>
        <taxon>Agaricales</taxon>
        <taxon>Marasmiineae</taxon>
        <taxon>Mycenaceae</taxon>
        <taxon>Mycena</taxon>
    </lineage>
</organism>
<feature type="region of interest" description="Disordered" evidence="1">
    <location>
        <begin position="133"/>
        <end position="178"/>
    </location>
</feature>
<dbReference type="AlphaFoldDB" id="A0AAD6ZH24"/>
<evidence type="ECO:0000313" key="2">
    <source>
        <dbReference type="EMBL" id="KAJ7321872.1"/>
    </source>
</evidence>
<comment type="caution">
    <text evidence="2">The sequence shown here is derived from an EMBL/GenBank/DDBJ whole genome shotgun (WGS) entry which is preliminary data.</text>
</comment>
<feature type="region of interest" description="Disordered" evidence="1">
    <location>
        <begin position="366"/>
        <end position="404"/>
    </location>
</feature>
<feature type="compositionally biased region" description="Basic and acidic residues" evidence="1">
    <location>
        <begin position="140"/>
        <end position="151"/>
    </location>
</feature>
<feature type="region of interest" description="Disordered" evidence="1">
    <location>
        <begin position="28"/>
        <end position="60"/>
    </location>
</feature>